<evidence type="ECO:0000259" key="6">
    <source>
        <dbReference type="Pfam" id="PF04542"/>
    </source>
</evidence>
<dbReference type="RefSeq" id="WP_145270472.1">
    <property type="nucleotide sequence ID" value="NZ_CP036426.1"/>
</dbReference>
<feature type="domain" description="RNA polymerase sigma factor 70 region 4 type 2" evidence="7">
    <location>
        <begin position="147"/>
        <end position="198"/>
    </location>
</feature>
<gene>
    <name evidence="8" type="primary">sigE_7</name>
    <name evidence="8" type="ORF">ElP_30090</name>
</gene>
<keyword evidence="9" id="KW-1185">Reference proteome</keyword>
<dbReference type="InterPro" id="IPR013249">
    <property type="entry name" value="RNA_pol_sigma70_r4_t2"/>
</dbReference>
<dbReference type="InterPro" id="IPR014284">
    <property type="entry name" value="RNA_pol_sigma-70_dom"/>
</dbReference>
<dbReference type="Pfam" id="PF13620">
    <property type="entry name" value="CarboxypepD_reg"/>
    <property type="match status" value="1"/>
</dbReference>
<dbReference type="Gene3D" id="1.10.1740.10">
    <property type="match status" value="1"/>
</dbReference>
<dbReference type="SUPFAM" id="SSF88659">
    <property type="entry name" value="Sigma3 and sigma4 domains of RNA polymerase sigma factors"/>
    <property type="match status" value="1"/>
</dbReference>
<dbReference type="Pfam" id="PF04542">
    <property type="entry name" value="Sigma70_r2"/>
    <property type="match status" value="1"/>
</dbReference>
<reference evidence="8 9" key="1">
    <citation type="submission" date="2019-02" db="EMBL/GenBank/DDBJ databases">
        <title>Deep-cultivation of Planctomycetes and their phenomic and genomic characterization uncovers novel biology.</title>
        <authorList>
            <person name="Wiegand S."/>
            <person name="Jogler M."/>
            <person name="Boedeker C."/>
            <person name="Pinto D."/>
            <person name="Vollmers J."/>
            <person name="Rivas-Marin E."/>
            <person name="Kohn T."/>
            <person name="Peeters S.H."/>
            <person name="Heuer A."/>
            <person name="Rast P."/>
            <person name="Oberbeckmann S."/>
            <person name="Bunk B."/>
            <person name="Jeske O."/>
            <person name="Meyerdierks A."/>
            <person name="Storesund J.E."/>
            <person name="Kallscheuer N."/>
            <person name="Luecker S."/>
            <person name="Lage O.M."/>
            <person name="Pohl T."/>
            <person name="Merkel B.J."/>
            <person name="Hornburger P."/>
            <person name="Mueller R.-W."/>
            <person name="Bruemmer F."/>
            <person name="Labrenz M."/>
            <person name="Spormann A.M."/>
            <person name="Op den Camp H."/>
            <person name="Overmann J."/>
            <person name="Amann R."/>
            <person name="Jetten M.S.M."/>
            <person name="Mascher T."/>
            <person name="Medema M.H."/>
            <person name="Devos D.P."/>
            <person name="Kaster A.-K."/>
            <person name="Ovreas L."/>
            <person name="Rohde M."/>
            <person name="Galperin M.Y."/>
            <person name="Jogler C."/>
        </authorList>
    </citation>
    <scope>NUCLEOTIDE SEQUENCE [LARGE SCALE GENOMIC DNA]</scope>
    <source>
        <strain evidence="8 9">ElP</strain>
    </source>
</reference>
<feature type="region of interest" description="Disordered" evidence="5">
    <location>
        <begin position="295"/>
        <end position="352"/>
    </location>
</feature>
<proteinExistence type="inferred from homology"/>
<evidence type="ECO:0000256" key="1">
    <source>
        <dbReference type="ARBA" id="ARBA00010641"/>
    </source>
</evidence>
<feature type="region of interest" description="Disordered" evidence="5">
    <location>
        <begin position="115"/>
        <end position="140"/>
    </location>
</feature>
<evidence type="ECO:0000313" key="9">
    <source>
        <dbReference type="Proteomes" id="UP000317835"/>
    </source>
</evidence>
<dbReference type="SUPFAM" id="SSF49464">
    <property type="entry name" value="Carboxypeptidase regulatory domain-like"/>
    <property type="match status" value="2"/>
</dbReference>
<dbReference type="Pfam" id="PF08281">
    <property type="entry name" value="Sigma70_r4_2"/>
    <property type="match status" value="1"/>
</dbReference>
<evidence type="ECO:0000256" key="4">
    <source>
        <dbReference type="ARBA" id="ARBA00023163"/>
    </source>
</evidence>
<comment type="similarity">
    <text evidence="1">Belongs to the sigma-70 factor family. ECF subfamily.</text>
</comment>
<dbReference type="Proteomes" id="UP000317835">
    <property type="component" value="Chromosome"/>
</dbReference>
<dbReference type="InterPro" id="IPR008969">
    <property type="entry name" value="CarboxyPept-like_regulatory"/>
</dbReference>
<dbReference type="GO" id="GO:0006352">
    <property type="term" value="P:DNA-templated transcription initiation"/>
    <property type="evidence" value="ECO:0007669"/>
    <property type="project" value="InterPro"/>
</dbReference>
<keyword evidence="2" id="KW-0805">Transcription regulation</keyword>
<dbReference type="CDD" id="cd06171">
    <property type="entry name" value="Sigma70_r4"/>
    <property type="match status" value="1"/>
</dbReference>
<dbReference type="InterPro" id="IPR013324">
    <property type="entry name" value="RNA_pol_sigma_r3/r4-like"/>
</dbReference>
<dbReference type="PANTHER" id="PTHR43133">
    <property type="entry name" value="RNA POLYMERASE ECF-TYPE SIGMA FACTO"/>
    <property type="match status" value="1"/>
</dbReference>
<dbReference type="Gene3D" id="2.60.40.1120">
    <property type="entry name" value="Carboxypeptidase-like, regulatory domain"/>
    <property type="match status" value="2"/>
</dbReference>
<feature type="domain" description="RNA polymerase sigma-70 region 2" evidence="6">
    <location>
        <begin position="49"/>
        <end position="116"/>
    </location>
</feature>
<dbReference type="SUPFAM" id="SSF88946">
    <property type="entry name" value="Sigma2 domain of RNA polymerase sigma factors"/>
    <property type="match status" value="1"/>
</dbReference>
<dbReference type="InterPro" id="IPR036388">
    <property type="entry name" value="WH-like_DNA-bd_sf"/>
</dbReference>
<dbReference type="InterPro" id="IPR013325">
    <property type="entry name" value="RNA_pol_sigma_r2"/>
</dbReference>
<evidence type="ECO:0000259" key="7">
    <source>
        <dbReference type="Pfam" id="PF08281"/>
    </source>
</evidence>
<name>A0A518H2R1_9BACT</name>
<dbReference type="Gene3D" id="1.10.10.10">
    <property type="entry name" value="Winged helix-like DNA-binding domain superfamily/Winged helix DNA-binding domain"/>
    <property type="match status" value="1"/>
</dbReference>
<dbReference type="OrthoDB" id="279966at2"/>
<dbReference type="InterPro" id="IPR036249">
    <property type="entry name" value="Thioredoxin-like_sf"/>
</dbReference>
<evidence type="ECO:0000256" key="2">
    <source>
        <dbReference type="ARBA" id="ARBA00023015"/>
    </source>
</evidence>
<dbReference type="EMBL" id="CP036426">
    <property type="protein sequence ID" value="QDV35107.1"/>
    <property type="molecule type" value="Genomic_DNA"/>
</dbReference>
<organism evidence="8 9">
    <name type="scientific">Tautonia plasticadhaerens</name>
    <dbReference type="NCBI Taxonomy" id="2527974"/>
    <lineage>
        <taxon>Bacteria</taxon>
        <taxon>Pseudomonadati</taxon>
        <taxon>Planctomycetota</taxon>
        <taxon>Planctomycetia</taxon>
        <taxon>Isosphaerales</taxon>
        <taxon>Isosphaeraceae</taxon>
        <taxon>Tautonia</taxon>
    </lineage>
</organism>
<evidence type="ECO:0000256" key="5">
    <source>
        <dbReference type="SAM" id="MobiDB-lite"/>
    </source>
</evidence>
<dbReference type="PANTHER" id="PTHR43133:SF51">
    <property type="entry name" value="RNA POLYMERASE SIGMA FACTOR"/>
    <property type="match status" value="1"/>
</dbReference>
<dbReference type="InterPro" id="IPR007627">
    <property type="entry name" value="RNA_pol_sigma70_r2"/>
</dbReference>
<accession>A0A518H2R1</accession>
<dbReference type="KEGG" id="tpla:ElP_30090"/>
<dbReference type="Gene3D" id="3.40.30.10">
    <property type="entry name" value="Glutaredoxin"/>
    <property type="match status" value="1"/>
</dbReference>
<protein>
    <submittedName>
        <fullName evidence="8">ECF RNA polymerase sigma factor SigE</fullName>
    </submittedName>
</protein>
<evidence type="ECO:0000313" key="8">
    <source>
        <dbReference type="EMBL" id="QDV35107.1"/>
    </source>
</evidence>
<dbReference type="InterPro" id="IPR039425">
    <property type="entry name" value="RNA_pol_sigma-70-like"/>
</dbReference>
<keyword evidence="3" id="KW-0731">Sigma factor</keyword>
<keyword evidence="4" id="KW-0804">Transcription</keyword>
<dbReference type="GO" id="GO:0003677">
    <property type="term" value="F:DNA binding"/>
    <property type="evidence" value="ECO:0007669"/>
    <property type="project" value="InterPro"/>
</dbReference>
<sequence length="1303" mass="141095">MADRRIEGVHRQIGTLYRVGRLGGEPDAELLDRFLAGPEAAAEAAFASLVERHGPMVLRISRRLLPDPNDAEDVAQAAFLLLARRAGAIRRRDSVASWLHGVTLRVSKKARSSASRRRLLERRAVEHSPRPPSAPEPGDALESRWADLHAELDRLPDALRAPLVLCYLEGRTNEQAADALRVPLRTLRRRLAQGRDRLRSRLCRADAAPLVAALAEPPRLPAAPAPWLDHTVRSALAFASGRLAAAPAASAIAVSLAQEVTRTMLRAQLLRSVAAAALLLGALGTGLGTIPLVLAGQDAPPEAPPLPPSQQPEEQEQAPSFAEVPDAIRPGDFLRPPLPGWVTDRPRTGPGRSTTLRITAAESGAPIPSARVRVWKALDDEWRITDAGGLITVEHSTGPADSNFSVDTWADGYAMQRHSFGEKPGEEIPEEATIAHQPGESLGGVVRDEQGRPVPGAVVYLWSHNYSKKDPAELLYDLPAVTGPDGRWRTGGAPETTGEILGIYITHPDYISDREYVAGREKPPIDQLRAGTAVSVLKKGAYVEGRVLDADGDPVPGALVLSTDRPDHLFSSVRDFAAVTDPDGRYRTGQLAPGTWHLVAQAPGHAPAATELEIGTAIPSVDLTLGRPRTLAVRVLDQDGAPIEGVFVNFDTWFAPPAYRCLSTFFWTDAEGRASWAGAPDDPMLVDASVNGYFGKLHDRVEPTDEEVVYTLGKSLSISGRVRDAETGEEIERAEVEVGAVDPDTGEVGQWTTKPDRIEYQWWVSDGRLNVNIPVEAESYKIRITTPGYAPFVSRAFRSDEVRVVDYAVSLQPPDEGGPVATVRFPDGEPLADARVLIARRDHGVSLRNGEADERYANINPGRPFRTGPDGSFPIPPADQPYVAVVVGDRGYAIANSEQLVESGEIQARPFARVEGRFLIGDRPGANISLNLGGSIQDPSTLRISIRSSHRTTTGADGRFAFDRVIPTEDLSIARWDEDDTPGRVLSLGEPVRVEPGETVRITSGGVGRPVVGRVAPPEDWNEPVDFTKQASATVLSDQPNAPYPPELFRGKTTLEGGYWSEWSREWLESPAGRTFGDAHRSVSVTLFPDGSFRVDDVPPGEYRLVVVAGEEEFKPSRGPFSPISRTFTVPEVPGGYSPEPIDFGVLRLRRRTIIEVGQDAPKARVTTVEGDVLDIPGDFRGRYLLLDFGTPANDQSRLSIARANGLHEQFGEDDRVSMLSLIVAEDDAETRSFVAAKGQPWPQAILGPLPNPVAEAYGVEDSSMLWGGRLPGFVLIGPDGTILSLDTYGRELAPILSEALGQ</sequence>
<dbReference type="NCBIfam" id="TIGR02937">
    <property type="entry name" value="sigma70-ECF"/>
    <property type="match status" value="1"/>
</dbReference>
<dbReference type="GO" id="GO:0016987">
    <property type="term" value="F:sigma factor activity"/>
    <property type="evidence" value="ECO:0007669"/>
    <property type="project" value="UniProtKB-KW"/>
</dbReference>
<dbReference type="SUPFAM" id="SSF52833">
    <property type="entry name" value="Thioredoxin-like"/>
    <property type="match status" value="1"/>
</dbReference>
<evidence type="ECO:0000256" key="3">
    <source>
        <dbReference type="ARBA" id="ARBA00023082"/>
    </source>
</evidence>
<feature type="compositionally biased region" description="Pro residues" evidence="5">
    <location>
        <begin position="301"/>
        <end position="310"/>
    </location>
</feature>